<dbReference type="InterPro" id="IPR036047">
    <property type="entry name" value="F-box-like_dom_sf"/>
</dbReference>
<dbReference type="SUPFAM" id="SSF81383">
    <property type="entry name" value="F-box domain"/>
    <property type="match status" value="1"/>
</dbReference>
<dbReference type="EMBL" id="HBNS01027819">
    <property type="protein sequence ID" value="CAE4620486.1"/>
    <property type="molecule type" value="Transcribed_RNA"/>
</dbReference>
<sequence length="417" mass="48621">MTPTTRSSKRRRLQKEESSISSPITKLLSIGSDGPLQIMLSFLHPHQIHQIRSVCKTFQKTTSTKSFWKQQWLDMPLKPDSSSQLISNGWGDICAPLYVGPHKRQEAKKGRYDKKTKTADEVRWESSHELSVFAMANLRDSIHSLWIEWESSVPPAIPWLLRKRRPRRSSSKNNGNGSGRCLYHHRCLHGELMKPRSEMEAATFRNDLENSFGILLDIETVLVLAKLGGSWMYRAAKLGGSSYHHFGIRIFSFDKIMRFKRCCPTTDGRKNHEFDFPTNFFPAYQQDDCASSIQRPQCCTSLFPKHWVPLMDICLPRRNRITNEFVRYVSGLVFYDSCEEYVFFLDDEEIKRIDDNDDDDESSNHNRRCRRRRRGNIRASEEYTILGEFVHGLHVIHAFIEWILYDGEIAFSEDEEE</sequence>
<gene>
    <name evidence="2" type="ORF">DBRI00130_LOCUS21871</name>
</gene>
<dbReference type="AlphaFoldDB" id="A0A7S4RNX2"/>
<evidence type="ECO:0000256" key="1">
    <source>
        <dbReference type="SAM" id="MobiDB-lite"/>
    </source>
</evidence>
<accession>A0A7S4RNX2</accession>
<proteinExistence type="predicted"/>
<evidence type="ECO:0000313" key="2">
    <source>
        <dbReference type="EMBL" id="CAE4620486.1"/>
    </source>
</evidence>
<protein>
    <recommendedName>
        <fullName evidence="3">F-box domain-containing protein</fullName>
    </recommendedName>
</protein>
<organism evidence="2">
    <name type="scientific">Ditylum brightwellii</name>
    <dbReference type="NCBI Taxonomy" id="49249"/>
    <lineage>
        <taxon>Eukaryota</taxon>
        <taxon>Sar</taxon>
        <taxon>Stramenopiles</taxon>
        <taxon>Ochrophyta</taxon>
        <taxon>Bacillariophyta</taxon>
        <taxon>Mediophyceae</taxon>
        <taxon>Lithodesmiophycidae</taxon>
        <taxon>Lithodesmiales</taxon>
        <taxon>Lithodesmiaceae</taxon>
        <taxon>Ditylum</taxon>
    </lineage>
</organism>
<evidence type="ECO:0008006" key="3">
    <source>
        <dbReference type="Google" id="ProtNLM"/>
    </source>
</evidence>
<reference evidence="2" key="1">
    <citation type="submission" date="2021-01" db="EMBL/GenBank/DDBJ databases">
        <authorList>
            <person name="Corre E."/>
            <person name="Pelletier E."/>
            <person name="Niang G."/>
            <person name="Scheremetjew M."/>
            <person name="Finn R."/>
            <person name="Kale V."/>
            <person name="Holt S."/>
            <person name="Cochrane G."/>
            <person name="Meng A."/>
            <person name="Brown T."/>
            <person name="Cohen L."/>
        </authorList>
    </citation>
    <scope>NUCLEOTIDE SEQUENCE</scope>
    <source>
        <strain evidence="2">GSO104</strain>
    </source>
</reference>
<feature type="region of interest" description="Disordered" evidence="1">
    <location>
        <begin position="1"/>
        <end position="20"/>
    </location>
</feature>
<name>A0A7S4RNX2_9STRA</name>